<dbReference type="PROSITE" id="PS50835">
    <property type="entry name" value="IG_LIKE"/>
    <property type="match status" value="5"/>
</dbReference>
<comment type="subcellular location">
    <subcellularLocation>
        <location evidence="1">Membrane</location>
        <topology evidence="1">Single-pass type I membrane protein</topology>
    </subcellularLocation>
</comment>
<dbReference type="Proteomes" id="UP000694546">
    <property type="component" value="Chromosome 1"/>
</dbReference>
<keyword evidence="9" id="KW-0393">Immunoglobulin domain</keyword>
<evidence type="ECO:0000256" key="9">
    <source>
        <dbReference type="ARBA" id="ARBA00023319"/>
    </source>
</evidence>
<feature type="domain" description="Fibronectin type-III" evidence="13">
    <location>
        <begin position="691"/>
        <end position="784"/>
    </location>
</feature>
<evidence type="ECO:0000256" key="2">
    <source>
        <dbReference type="ARBA" id="ARBA00008588"/>
    </source>
</evidence>
<feature type="transmembrane region" description="Helical" evidence="11">
    <location>
        <begin position="1319"/>
        <end position="1340"/>
    </location>
</feature>
<dbReference type="SMART" id="SM00409">
    <property type="entry name" value="IG"/>
    <property type="match status" value="6"/>
</dbReference>
<keyword evidence="3 11" id="KW-0812">Transmembrane</keyword>
<feature type="domain" description="Ig-like" evidence="12">
    <location>
        <begin position="16"/>
        <end position="104"/>
    </location>
</feature>
<feature type="region of interest" description="Disordered" evidence="10">
    <location>
        <begin position="770"/>
        <end position="789"/>
    </location>
</feature>
<dbReference type="PANTHER" id="PTHR44170:SF12">
    <property type="entry name" value="NEUROFASCIN"/>
    <property type="match status" value="1"/>
</dbReference>
<feature type="domain" description="Ig-like" evidence="12">
    <location>
        <begin position="402"/>
        <end position="484"/>
    </location>
</feature>
<evidence type="ECO:0000256" key="6">
    <source>
        <dbReference type="ARBA" id="ARBA00022989"/>
    </source>
</evidence>
<dbReference type="Gene3D" id="2.60.40.10">
    <property type="entry name" value="Immunoglobulins"/>
    <property type="match status" value="10"/>
</dbReference>
<dbReference type="Pfam" id="PF00041">
    <property type="entry name" value="fn3"/>
    <property type="match status" value="4"/>
</dbReference>
<feature type="region of interest" description="Disordered" evidence="10">
    <location>
        <begin position="1362"/>
        <end position="1448"/>
    </location>
</feature>
<evidence type="ECO:0000256" key="3">
    <source>
        <dbReference type="ARBA" id="ARBA00022692"/>
    </source>
</evidence>
<proteinExistence type="inferred from homology"/>
<feature type="compositionally biased region" description="Polar residues" evidence="10">
    <location>
        <begin position="1432"/>
        <end position="1441"/>
    </location>
</feature>
<evidence type="ECO:0000313" key="14">
    <source>
        <dbReference type="Ensembl" id="ENSGMOP00000023623.1"/>
    </source>
</evidence>
<accession>A0A8C5FB27</accession>
<feature type="compositionally biased region" description="Low complexity" evidence="10">
    <location>
        <begin position="1051"/>
        <end position="1066"/>
    </location>
</feature>
<feature type="domain" description="Fibronectin type-III" evidence="13">
    <location>
        <begin position="894"/>
        <end position="1000"/>
    </location>
</feature>
<evidence type="ECO:0000256" key="11">
    <source>
        <dbReference type="SAM" id="Phobius"/>
    </source>
</evidence>
<reference evidence="14" key="1">
    <citation type="submission" date="2019-07" db="EMBL/GenBank/DDBJ databases">
        <authorList>
            <consortium name="Wellcome Sanger Institute Data Sharing"/>
        </authorList>
    </citation>
    <scope>NUCLEOTIDE SEQUENCE [LARGE SCALE GENOMIC DNA]</scope>
</reference>
<evidence type="ECO:0000259" key="12">
    <source>
        <dbReference type="PROSITE" id="PS50835"/>
    </source>
</evidence>
<feature type="compositionally biased region" description="Low complexity" evidence="10">
    <location>
        <begin position="1157"/>
        <end position="1187"/>
    </location>
</feature>
<name>A0A8C5FB27_GADMO</name>
<dbReference type="SUPFAM" id="SSF48726">
    <property type="entry name" value="Immunoglobulin"/>
    <property type="match status" value="6"/>
</dbReference>
<feature type="domain" description="Ig-like" evidence="12">
    <location>
        <begin position="211"/>
        <end position="299"/>
    </location>
</feature>
<evidence type="ECO:0000313" key="15">
    <source>
        <dbReference type="Proteomes" id="UP000694546"/>
    </source>
</evidence>
<evidence type="ECO:0000259" key="13">
    <source>
        <dbReference type="PROSITE" id="PS50853"/>
    </source>
</evidence>
<dbReference type="InterPro" id="IPR013098">
    <property type="entry name" value="Ig_I-set"/>
</dbReference>
<feature type="domain" description="Fibronectin type-III" evidence="13">
    <location>
        <begin position="789"/>
        <end position="893"/>
    </location>
</feature>
<feature type="compositionally biased region" description="Pro residues" evidence="10">
    <location>
        <begin position="1146"/>
        <end position="1156"/>
    </location>
</feature>
<dbReference type="GO" id="GO:0007420">
    <property type="term" value="P:brain development"/>
    <property type="evidence" value="ECO:0007669"/>
    <property type="project" value="TreeGrafter"/>
</dbReference>
<organism evidence="14 15">
    <name type="scientific">Gadus morhua</name>
    <name type="common">Atlantic cod</name>
    <dbReference type="NCBI Taxonomy" id="8049"/>
    <lineage>
        <taxon>Eukaryota</taxon>
        <taxon>Metazoa</taxon>
        <taxon>Chordata</taxon>
        <taxon>Craniata</taxon>
        <taxon>Vertebrata</taxon>
        <taxon>Euteleostomi</taxon>
        <taxon>Actinopterygii</taxon>
        <taxon>Neopterygii</taxon>
        <taxon>Teleostei</taxon>
        <taxon>Neoteleostei</taxon>
        <taxon>Acanthomorphata</taxon>
        <taxon>Zeiogadaria</taxon>
        <taxon>Gadariae</taxon>
        <taxon>Gadiformes</taxon>
        <taxon>Gadoidei</taxon>
        <taxon>Gadidae</taxon>
        <taxon>Gadus</taxon>
    </lineage>
</organism>
<protein>
    <submittedName>
        <fullName evidence="14">Neurofascin homolog (chicken) a</fullName>
    </submittedName>
</protein>
<dbReference type="Pfam" id="PF13882">
    <property type="entry name" value="Bravo_FIGEY"/>
    <property type="match status" value="1"/>
</dbReference>
<dbReference type="GO" id="GO:0030426">
    <property type="term" value="C:growth cone"/>
    <property type="evidence" value="ECO:0007669"/>
    <property type="project" value="UniProtKB-SubCell"/>
</dbReference>
<keyword evidence="5" id="KW-0130">Cell adhesion</keyword>
<dbReference type="GO" id="GO:0007411">
    <property type="term" value="P:axon guidance"/>
    <property type="evidence" value="ECO:0007669"/>
    <property type="project" value="TreeGrafter"/>
</dbReference>
<keyword evidence="15" id="KW-1185">Reference proteome</keyword>
<evidence type="ECO:0000256" key="4">
    <source>
        <dbReference type="ARBA" id="ARBA00022737"/>
    </source>
</evidence>
<reference evidence="14" key="3">
    <citation type="submission" date="2025-09" db="UniProtKB">
        <authorList>
            <consortium name="Ensembl"/>
        </authorList>
    </citation>
    <scope>IDENTIFICATION</scope>
</reference>
<feature type="compositionally biased region" description="Basic and acidic residues" evidence="10">
    <location>
        <begin position="1362"/>
        <end position="1378"/>
    </location>
</feature>
<feature type="domain" description="Ig-like" evidence="12">
    <location>
        <begin position="304"/>
        <end position="391"/>
    </location>
</feature>
<dbReference type="PANTHER" id="PTHR44170">
    <property type="entry name" value="PROTEIN SIDEKICK"/>
    <property type="match status" value="1"/>
</dbReference>
<keyword evidence="4" id="KW-0677">Repeat</keyword>
<dbReference type="Ensembl" id="ENSGMOT00000030093.1">
    <property type="protein sequence ID" value="ENSGMOP00000023623.1"/>
    <property type="gene ID" value="ENSGMOG00000015532.2"/>
</dbReference>
<feature type="region of interest" description="Disordered" evidence="10">
    <location>
        <begin position="1023"/>
        <end position="1085"/>
    </location>
</feature>
<evidence type="ECO:0000256" key="5">
    <source>
        <dbReference type="ARBA" id="ARBA00022889"/>
    </source>
</evidence>
<feature type="compositionally biased region" description="Pro residues" evidence="10">
    <location>
        <begin position="1067"/>
        <end position="1085"/>
    </location>
</feature>
<dbReference type="SMART" id="SM00060">
    <property type="entry name" value="FN3"/>
    <property type="match status" value="5"/>
</dbReference>
<dbReference type="CDD" id="cd00063">
    <property type="entry name" value="FN3"/>
    <property type="match status" value="5"/>
</dbReference>
<dbReference type="GO" id="GO:0009986">
    <property type="term" value="C:cell surface"/>
    <property type="evidence" value="ECO:0007669"/>
    <property type="project" value="UniProtKB-ARBA"/>
</dbReference>
<reference evidence="14" key="2">
    <citation type="submission" date="2025-08" db="UniProtKB">
        <authorList>
            <consortium name="Ensembl"/>
        </authorList>
    </citation>
    <scope>IDENTIFICATION</scope>
</reference>
<keyword evidence="6 11" id="KW-1133">Transmembrane helix</keyword>
<dbReference type="InterPro" id="IPR026966">
    <property type="entry name" value="Neurofascin/L1/NrCAM_C"/>
</dbReference>
<feature type="transmembrane region" description="Helical" evidence="11">
    <location>
        <begin position="1115"/>
        <end position="1134"/>
    </location>
</feature>
<dbReference type="GO" id="GO:0005886">
    <property type="term" value="C:plasma membrane"/>
    <property type="evidence" value="ECO:0007669"/>
    <property type="project" value="UniProtKB-SubCell"/>
</dbReference>
<evidence type="ECO:0000256" key="8">
    <source>
        <dbReference type="ARBA" id="ARBA00023157"/>
    </source>
</evidence>
<dbReference type="InterPro" id="IPR003599">
    <property type="entry name" value="Ig_sub"/>
</dbReference>
<dbReference type="InterPro" id="IPR003961">
    <property type="entry name" value="FN3_dom"/>
</dbReference>
<dbReference type="Pfam" id="PF07679">
    <property type="entry name" value="I-set"/>
    <property type="match status" value="3"/>
</dbReference>
<evidence type="ECO:0000256" key="1">
    <source>
        <dbReference type="ARBA" id="ARBA00004479"/>
    </source>
</evidence>
<dbReference type="GeneTree" id="ENSGT00940000157024"/>
<sequence>MPFFSIFVCLSLKQPPTIIKQSPKDFIVDPRDNIIIECEAKGNPQPRFTWRRKGKFLNTGKDPRVNMRKRSGTLEINFRSGGRPEDYEGEYQCLASNDLGVAVSNKILLRVSKAPLWPKELLEPVLVSEGHSLVLACNPPPGLPPPLHLLDEQRRVSMGLNGDLYFSNVLAKDAHTDYSCNARFLFTHTIQQKNPFSLKVQSGRRIPESMPTFLSPSGSESSKMVLRGQQLLLECIAAGLPTPSIKWFKKGGDLPAQKVKFENHNKTLKIVSVSEEDAGEYVCLANNHVGGIRHNIHVQVKGAPYWLDKPTNLVLAPDENGRLVCRASGNPRPQVQWLVNGEPVESSLPNPSREMMGDTIIFRSVQIGSSAVYQCNASNQHGYLLANAFVSVLDMAPRILGPKSQLIKVIENNRTFLDCPFFGSPLPDLRWFKNGQGSGLDGGHYRVYINGTLEIKRARTEDEGTYTCVASNIMGTVENQVILEVKEPTRIVRGLEHQSAFRGSTARFDCKVKSDPSLPVTVSWLKDDSPLSLGWRLRRDEESLSIPNVNEGDQGVYTCTAQSEIDQDVSSARLTVLGALGLNTLLHRPDPPMDLDLSDLAVRSVRLTWIPGNDHNSVITQFLVQYEEDRWEPGSWQNLTSYPGDLNSVILQLSPFINYQFRVIAINSVGQSAPSHPSPRYKTSGAPPDAIPSGLQGWGTKKNNMEISWEPLLNVERNGPNLHYQLWWRRKDTGEAWSNVTTTGSKHVVHDTDTYVPYEIRIQALNDHGAGPTSNVATGYSGEDKPTDAPTNLRVSNVDSTSVTIHWNPVDPSSVMGEFKEYRLYYWREASLLKGLRVSQEKMTRGFYSIAQRPSAVLGGLVPFSHYRMLMVVANRGHEGPPSNTVEVRTKEGVPDAPKYFEIVKRALDTIHLQWDKPLEPNGVLIGYQLKYHTVNGSKLGPYRLETFPPNITQYTMRLPDRATRYKFFLSALTQVGAGECLIPSTLSDPMLSPHPSPPPPPPFLPNPLLLLPLPLHLLPPSSPTLSSSPSLSSSSSSSSFPTLPPPPLPLLLLPSSPPSLSSSSSSPPPHPPSSPPPPPPPSPPPPPLLPLPLLLLFLLLLLLHLLLPLPPPPLLSLPLLPLLLLLLLLLAVVELTDDGDSTSVPPTPPPLPPTTVAPTTISTTTSTTATTTTPSTTTTTAATTTTTEAPATTPLLVATKRPDQNVLGTTTRRLAPGREIWNLTVKPNSNYANVNWTHNFPPGTTEFVIEFTLDSNGTVRTVPVKQQPPIKVGDLIEGAKYRLRVYSHEHHDISSQSFTFETGTAYSKDQVDIATQGWFIGLMCAIALIILILLIVCFIKRSRGGKYPVRDKKDLALDPVDQKEDGSFDYHSDEDNKPLQGSQASLDGPPKESDDSLVDYGEGGDGQFNEDGSFIGQYTVKKDSKDETEGNESSEATSPVNAIYSLA</sequence>
<feature type="region of interest" description="Disordered" evidence="10">
    <location>
        <begin position="1139"/>
        <end position="1187"/>
    </location>
</feature>
<dbReference type="Pfam" id="PF13927">
    <property type="entry name" value="Ig_3"/>
    <property type="match status" value="2"/>
</dbReference>
<feature type="transmembrane region" description="Helical" evidence="11">
    <location>
        <begin position="1089"/>
        <end position="1108"/>
    </location>
</feature>
<dbReference type="InterPro" id="IPR003598">
    <property type="entry name" value="Ig_sub2"/>
</dbReference>
<comment type="similarity">
    <text evidence="2">Belongs to the immunoglobulin superfamily. L1/neurofascin/NgCAM family.</text>
</comment>
<keyword evidence="7 11" id="KW-0472">Membrane</keyword>
<keyword evidence="8" id="KW-1015">Disulfide bond</keyword>
<dbReference type="GO" id="GO:0098632">
    <property type="term" value="F:cell-cell adhesion mediator activity"/>
    <property type="evidence" value="ECO:0007669"/>
    <property type="project" value="TreeGrafter"/>
</dbReference>
<dbReference type="PROSITE" id="PS50853">
    <property type="entry name" value="FN3"/>
    <property type="match status" value="4"/>
</dbReference>
<feature type="domain" description="Fibronectin type-III" evidence="13">
    <location>
        <begin position="591"/>
        <end position="686"/>
    </location>
</feature>
<feature type="domain" description="Ig-like" evidence="12">
    <location>
        <begin position="488"/>
        <end position="575"/>
    </location>
</feature>
<dbReference type="SMART" id="SM00408">
    <property type="entry name" value="IGc2"/>
    <property type="match status" value="5"/>
</dbReference>
<evidence type="ECO:0000256" key="7">
    <source>
        <dbReference type="ARBA" id="ARBA00023136"/>
    </source>
</evidence>
<dbReference type="InterPro" id="IPR013783">
    <property type="entry name" value="Ig-like_fold"/>
</dbReference>
<evidence type="ECO:0000256" key="10">
    <source>
        <dbReference type="SAM" id="MobiDB-lite"/>
    </source>
</evidence>
<feature type="compositionally biased region" description="Low complexity" evidence="10">
    <location>
        <begin position="1023"/>
        <end position="1042"/>
    </location>
</feature>
<dbReference type="InterPro" id="IPR036116">
    <property type="entry name" value="FN3_sf"/>
</dbReference>
<dbReference type="InterPro" id="IPR007110">
    <property type="entry name" value="Ig-like_dom"/>
</dbReference>
<dbReference type="InterPro" id="IPR036179">
    <property type="entry name" value="Ig-like_dom_sf"/>
</dbReference>
<dbReference type="SUPFAM" id="SSF49265">
    <property type="entry name" value="Fibronectin type III"/>
    <property type="match status" value="3"/>
</dbReference>